<keyword evidence="7 8" id="KW-0472">Membrane</keyword>
<evidence type="ECO:0000313" key="10">
    <source>
        <dbReference type="Proteomes" id="UP001208570"/>
    </source>
</evidence>
<feature type="transmembrane region" description="Helical" evidence="8">
    <location>
        <begin position="208"/>
        <end position="231"/>
    </location>
</feature>
<keyword evidence="8" id="KW-0333">Golgi apparatus</keyword>
<sequence>MSLFSGYVSLITVWLTQITATLASTGDRTWIFQKCFWNCQGTQCAGISDGVYAGLQPFYLRWLRWTCTDDCKYVCMWKAVEAYEMDHSRVPQFFGKIAINAWFWAVVFHARDFRFTEVMDYISAVALVMYSMFMLCARVLGERHKFGVILCGLFLLTFYINHTYYLAVIKFDYGYNMRVNIGVGLLNVSGWIYWCYRVRYQQPYVWKAALSVMLVSALVLLEVWDFPPILWTFDAHALWHAGTSPVPILWYSFVIDDCRYQLRGQTSVSNGKKST</sequence>
<comment type="similarity">
    <text evidence="2 8">Belongs to the PGAP3 family.</text>
</comment>
<dbReference type="GO" id="GO:0000139">
    <property type="term" value="C:Golgi membrane"/>
    <property type="evidence" value="ECO:0007669"/>
    <property type="project" value="UniProtKB-SubCell"/>
</dbReference>
<dbReference type="Proteomes" id="UP001208570">
    <property type="component" value="Unassembled WGS sequence"/>
</dbReference>
<accession>A0AAD9JF59</accession>
<comment type="subcellular location">
    <subcellularLocation>
        <location evidence="1">Endomembrane system</location>
        <topology evidence="1">Multi-pass membrane protein</topology>
    </subcellularLocation>
    <subcellularLocation>
        <location evidence="8">Golgi apparatus membrane</location>
        <topology evidence="8">Multi-pass membrane protein</topology>
    </subcellularLocation>
</comment>
<dbReference type="GO" id="GO:0005789">
    <property type="term" value="C:endoplasmic reticulum membrane"/>
    <property type="evidence" value="ECO:0007669"/>
    <property type="project" value="TreeGrafter"/>
</dbReference>
<evidence type="ECO:0000256" key="5">
    <source>
        <dbReference type="ARBA" id="ARBA00022729"/>
    </source>
</evidence>
<dbReference type="EMBL" id="JAODUP010000372">
    <property type="protein sequence ID" value="KAK2151215.1"/>
    <property type="molecule type" value="Genomic_DNA"/>
</dbReference>
<evidence type="ECO:0000256" key="3">
    <source>
        <dbReference type="ARBA" id="ARBA00022502"/>
    </source>
</evidence>
<feature type="signal peptide" evidence="8">
    <location>
        <begin position="1"/>
        <end position="23"/>
    </location>
</feature>
<evidence type="ECO:0000256" key="4">
    <source>
        <dbReference type="ARBA" id="ARBA00022692"/>
    </source>
</evidence>
<comment type="caution">
    <text evidence="9">The sequence shown here is derived from an EMBL/GenBank/DDBJ whole genome shotgun (WGS) entry which is preliminary data.</text>
</comment>
<evidence type="ECO:0000256" key="6">
    <source>
        <dbReference type="ARBA" id="ARBA00022989"/>
    </source>
</evidence>
<organism evidence="9 10">
    <name type="scientific">Paralvinella palmiformis</name>
    <dbReference type="NCBI Taxonomy" id="53620"/>
    <lineage>
        <taxon>Eukaryota</taxon>
        <taxon>Metazoa</taxon>
        <taxon>Spiralia</taxon>
        <taxon>Lophotrochozoa</taxon>
        <taxon>Annelida</taxon>
        <taxon>Polychaeta</taxon>
        <taxon>Sedentaria</taxon>
        <taxon>Canalipalpata</taxon>
        <taxon>Terebellida</taxon>
        <taxon>Terebelliformia</taxon>
        <taxon>Alvinellidae</taxon>
        <taxon>Paralvinella</taxon>
    </lineage>
</organism>
<dbReference type="InterPro" id="IPR007217">
    <property type="entry name" value="Per1-like"/>
</dbReference>
<keyword evidence="6 8" id="KW-1133">Transmembrane helix</keyword>
<evidence type="ECO:0000256" key="2">
    <source>
        <dbReference type="ARBA" id="ARBA00006387"/>
    </source>
</evidence>
<dbReference type="PANTHER" id="PTHR13148:SF0">
    <property type="entry name" value="POST-GPI ATTACHMENT TO PROTEINS FACTOR 3"/>
    <property type="match status" value="1"/>
</dbReference>
<proteinExistence type="inferred from homology"/>
<gene>
    <name evidence="9" type="ORF">LSH36_372g04030</name>
</gene>
<protein>
    <recommendedName>
        <fullName evidence="8">Post-GPI attachment to proteins factor 3</fullName>
    </recommendedName>
</protein>
<feature type="transmembrane region" description="Helical" evidence="8">
    <location>
        <begin position="147"/>
        <end position="167"/>
    </location>
</feature>
<reference evidence="9" key="1">
    <citation type="journal article" date="2023" name="Mol. Biol. Evol.">
        <title>Third-Generation Sequencing Reveals the Adaptive Role of the Epigenome in Three Deep-Sea Polychaetes.</title>
        <authorList>
            <person name="Perez M."/>
            <person name="Aroh O."/>
            <person name="Sun Y."/>
            <person name="Lan Y."/>
            <person name="Juniper S.K."/>
            <person name="Young C.R."/>
            <person name="Angers B."/>
            <person name="Qian P.Y."/>
        </authorList>
    </citation>
    <scope>NUCLEOTIDE SEQUENCE</scope>
    <source>
        <strain evidence="9">P08H-3</strain>
    </source>
</reference>
<keyword evidence="10" id="KW-1185">Reference proteome</keyword>
<keyword evidence="5 8" id="KW-0732">Signal</keyword>
<keyword evidence="4 8" id="KW-0812">Transmembrane</keyword>
<dbReference type="PANTHER" id="PTHR13148">
    <property type="entry name" value="PER1-RELATED"/>
    <property type="match status" value="1"/>
</dbReference>
<comment type="function">
    <text evidence="8">Involved in the lipid remodeling steps of GPI-anchor maturation.</text>
</comment>
<dbReference type="Pfam" id="PF04080">
    <property type="entry name" value="Per1"/>
    <property type="match status" value="2"/>
</dbReference>
<feature type="transmembrane region" description="Helical" evidence="8">
    <location>
        <begin position="122"/>
        <end position="140"/>
    </location>
</feature>
<feature type="transmembrane region" description="Helical" evidence="8">
    <location>
        <begin position="179"/>
        <end position="196"/>
    </location>
</feature>
<feature type="chain" id="PRO_5041784493" description="Post-GPI attachment to proteins factor 3" evidence="8">
    <location>
        <begin position="24"/>
        <end position="275"/>
    </location>
</feature>
<dbReference type="GO" id="GO:0006506">
    <property type="term" value="P:GPI anchor biosynthetic process"/>
    <property type="evidence" value="ECO:0007669"/>
    <property type="project" value="UniProtKB-KW"/>
</dbReference>
<evidence type="ECO:0000256" key="7">
    <source>
        <dbReference type="ARBA" id="ARBA00023136"/>
    </source>
</evidence>
<feature type="transmembrane region" description="Helical" evidence="8">
    <location>
        <begin position="237"/>
        <end position="255"/>
    </location>
</feature>
<evidence type="ECO:0000313" key="9">
    <source>
        <dbReference type="EMBL" id="KAK2151215.1"/>
    </source>
</evidence>
<comment type="caution">
    <text evidence="8">Lacks conserved residue(s) required for the propagation of feature annotation.</text>
</comment>
<name>A0AAD9JF59_9ANNE</name>
<keyword evidence="3 8" id="KW-0337">GPI-anchor biosynthesis</keyword>
<evidence type="ECO:0000256" key="1">
    <source>
        <dbReference type="ARBA" id="ARBA00004127"/>
    </source>
</evidence>
<dbReference type="AlphaFoldDB" id="A0AAD9JF59"/>
<evidence type="ECO:0000256" key="8">
    <source>
        <dbReference type="RuleBase" id="RU365066"/>
    </source>
</evidence>
<dbReference type="GO" id="GO:0016788">
    <property type="term" value="F:hydrolase activity, acting on ester bonds"/>
    <property type="evidence" value="ECO:0007669"/>
    <property type="project" value="TreeGrafter"/>
</dbReference>